<dbReference type="EMBL" id="CQQC01002242">
    <property type="protein sequence ID" value="CNW63839.1"/>
    <property type="molecule type" value="Genomic_DNA"/>
</dbReference>
<organism evidence="2 9">
    <name type="scientific">Mycobacterium tuberculosis</name>
    <dbReference type="NCBI Taxonomy" id="1773"/>
    <lineage>
        <taxon>Bacteria</taxon>
        <taxon>Bacillati</taxon>
        <taxon>Actinomycetota</taxon>
        <taxon>Actinomycetes</taxon>
        <taxon>Mycobacteriales</taxon>
        <taxon>Mycobacteriaceae</taxon>
        <taxon>Mycobacterium</taxon>
        <taxon>Mycobacterium tuberculosis complex</taxon>
    </lineage>
</organism>
<evidence type="ECO:0000313" key="6">
    <source>
        <dbReference type="Proteomes" id="UP000039217"/>
    </source>
</evidence>
<protein>
    <submittedName>
        <fullName evidence="2">Uncharacterized protein</fullName>
    </submittedName>
</protein>
<name>A0A655AA24_MYCTX</name>
<reference evidence="6 7" key="1">
    <citation type="submission" date="2015-03" db="EMBL/GenBank/DDBJ databases">
        <authorList>
            <consortium name="Pathogen Informatics"/>
        </authorList>
    </citation>
    <scope>NUCLEOTIDE SEQUENCE [LARGE SCALE GENOMIC DNA]</scope>
    <source>
        <strain evidence="3 10">Bir 185</strain>
        <strain evidence="2 9">Bir 187</strain>
        <strain evidence="4 6">D00501624</strain>
        <strain evidence="1 8">G09901357</strain>
        <strain evidence="5 7">M09401471</strain>
    </source>
</reference>
<dbReference type="EMBL" id="CNFT01001417">
    <property type="protein sequence ID" value="CKT27209.1"/>
    <property type="molecule type" value="Genomic_DNA"/>
</dbReference>
<accession>A0A655AA24</accession>
<evidence type="ECO:0000313" key="7">
    <source>
        <dbReference type="Proteomes" id="UP000044938"/>
    </source>
</evidence>
<evidence type="ECO:0000313" key="8">
    <source>
        <dbReference type="Proteomes" id="UP000048289"/>
    </source>
</evidence>
<dbReference type="Proteomes" id="UP000039217">
    <property type="component" value="Unassembled WGS sequence"/>
</dbReference>
<gene>
    <name evidence="4" type="ORF">ERS007661_04160</name>
    <name evidence="1" type="ORF">ERS007681_04419</name>
    <name evidence="5" type="ORF">ERS007720_03868</name>
    <name evidence="3" type="ORF">ERS027659_04177</name>
    <name evidence="2" type="ORF">ERS027661_03366</name>
</gene>
<sequence length="145" mass="15217">MAANASKSERVSHGGSIAGLNECTYGCISVLDRSDFSYQVAAGNTTSDTSVVDVIRKSIDIIRSSLPSGMSLSHTTSRGCTPSVGGSDCTLESVPSRCRKKYSPPLPDEPIRFARQTVSTRGQLTGLSGSVIESFSLCWASCSAT</sequence>
<dbReference type="Proteomes" id="UP000049023">
    <property type="component" value="Unassembled WGS sequence"/>
</dbReference>
<dbReference type="Proteomes" id="UP000050164">
    <property type="component" value="Unassembled WGS sequence"/>
</dbReference>
<evidence type="ECO:0000313" key="1">
    <source>
        <dbReference type="EMBL" id="CFE47870.1"/>
    </source>
</evidence>
<dbReference type="EMBL" id="CFOE01001070">
    <property type="protein sequence ID" value="CFE47870.1"/>
    <property type="molecule type" value="Genomic_DNA"/>
</dbReference>
<dbReference type="EMBL" id="CSAJ01000694">
    <property type="protein sequence ID" value="COX08027.1"/>
    <property type="molecule type" value="Genomic_DNA"/>
</dbReference>
<evidence type="ECO:0000313" key="2">
    <source>
        <dbReference type="EMBL" id="CKS65098.1"/>
    </source>
</evidence>
<evidence type="ECO:0000313" key="5">
    <source>
        <dbReference type="EMBL" id="COX08027.1"/>
    </source>
</evidence>
<evidence type="ECO:0000313" key="4">
    <source>
        <dbReference type="EMBL" id="CNW63839.1"/>
    </source>
</evidence>
<dbReference type="Proteomes" id="UP000044938">
    <property type="component" value="Unassembled WGS sequence"/>
</dbReference>
<dbReference type="EMBL" id="CNFU01000864">
    <property type="protein sequence ID" value="CKS65098.1"/>
    <property type="molecule type" value="Genomic_DNA"/>
</dbReference>
<proteinExistence type="predicted"/>
<evidence type="ECO:0000313" key="3">
    <source>
        <dbReference type="EMBL" id="CKT27209.1"/>
    </source>
</evidence>
<dbReference type="Proteomes" id="UP000048289">
    <property type="component" value="Unassembled WGS sequence"/>
</dbReference>
<evidence type="ECO:0000313" key="9">
    <source>
        <dbReference type="Proteomes" id="UP000049023"/>
    </source>
</evidence>
<evidence type="ECO:0000313" key="10">
    <source>
        <dbReference type="Proteomes" id="UP000050164"/>
    </source>
</evidence>
<dbReference type="AlphaFoldDB" id="A0A655AA24"/>